<proteinExistence type="predicted"/>
<reference evidence="2" key="1">
    <citation type="submission" date="2020-10" db="EMBL/GenBank/DDBJ databases">
        <authorList>
            <person name="Kikuchi T."/>
        </authorList>
    </citation>
    <scope>NUCLEOTIDE SEQUENCE</scope>
    <source>
        <strain evidence="2">NKZ352</strain>
    </source>
</reference>
<dbReference type="Proteomes" id="UP000835052">
    <property type="component" value="Unassembled WGS sequence"/>
</dbReference>
<feature type="compositionally biased region" description="Pro residues" evidence="1">
    <location>
        <begin position="73"/>
        <end position="91"/>
    </location>
</feature>
<comment type="caution">
    <text evidence="2">The sequence shown here is derived from an EMBL/GenBank/DDBJ whole genome shotgun (WGS) entry which is preliminary data.</text>
</comment>
<keyword evidence="3" id="KW-1185">Reference proteome</keyword>
<evidence type="ECO:0000313" key="3">
    <source>
        <dbReference type="Proteomes" id="UP000835052"/>
    </source>
</evidence>
<name>A0A8S1HSR9_9PELO</name>
<dbReference type="AlphaFoldDB" id="A0A8S1HSR9"/>
<dbReference type="EMBL" id="CAJGYM010000140">
    <property type="protein sequence ID" value="CAD6198853.1"/>
    <property type="molecule type" value="Genomic_DNA"/>
</dbReference>
<evidence type="ECO:0000256" key="1">
    <source>
        <dbReference type="SAM" id="MobiDB-lite"/>
    </source>
</evidence>
<evidence type="ECO:0000313" key="2">
    <source>
        <dbReference type="EMBL" id="CAD6198853.1"/>
    </source>
</evidence>
<gene>
    <name evidence="2" type="ORF">CAUJ_LOCUS14758</name>
</gene>
<sequence length="252" mass="27659">MGEARAYHMTLTNRMVVRLPAGVVAASERIRRELAEMDSIANAFVTTLLFVDVDARLRGTPPTNVAWASSRAPVPPPKTTSPPTTPTPTLPQPTVVVIDKLKAEASLSPSCVCGKRSVPDWRPTKGFGDDAPFSPAVDGVRFTWKTLAELGQGVDTLSSSNLANRYGAFAKLPVRMERGECVARVILQSNVVILVSMISIDVWLKGQRNASENTNALKERIFGVYDFETETDSPKYRNGQDYARWIREHGTV</sequence>
<protein>
    <submittedName>
        <fullName evidence="2">Uncharacterized protein</fullName>
    </submittedName>
</protein>
<feature type="region of interest" description="Disordered" evidence="1">
    <location>
        <begin position="62"/>
        <end position="92"/>
    </location>
</feature>
<accession>A0A8S1HSR9</accession>
<organism evidence="2 3">
    <name type="scientific">Caenorhabditis auriculariae</name>
    <dbReference type="NCBI Taxonomy" id="2777116"/>
    <lineage>
        <taxon>Eukaryota</taxon>
        <taxon>Metazoa</taxon>
        <taxon>Ecdysozoa</taxon>
        <taxon>Nematoda</taxon>
        <taxon>Chromadorea</taxon>
        <taxon>Rhabditida</taxon>
        <taxon>Rhabditina</taxon>
        <taxon>Rhabditomorpha</taxon>
        <taxon>Rhabditoidea</taxon>
        <taxon>Rhabditidae</taxon>
        <taxon>Peloderinae</taxon>
        <taxon>Caenorhabditis</taxon>
    </lineage>
</organism>